<dbReference type="Proteomes" id="UP000663802">
    <property type="component" value="Unassembled WGS sequence"/>
</dbReference>
<dbReference type="Gene3D" id="3.50.40.10">
    <property type="entry name" value="Phenylalanyl-trna Synthetase, Chain B, domain 3"/>
    <property type="match status" value="1"/>
</dbReference>
<dbReference type="InterPro" id="IPR005146">
    <property type="entry name" value="B3/B4_tRNA-bd"/>
</dbReference>
<organism evidence="2 3">
    <name type="scientific">Clostridium zeae</name>
    <dbReference type="NCBI Taxonomy" id="2759022"/>
    <lineage>
        <taxon>Bacteria</taxon>
        <taxon>Bacillati</taxon>
        <taxon>Bacillota</taxon>
        <taxon>Clostridia</taxon>
        <taxon>Eubacteriales</taxon>
        <taxon>Clostridiaceae</taxon>
        <taxon>Clostridium</taxon>
    </lineage>
</organism>
<evidence type="ECO:0000313" key="2">
    <source>
        <dbReference type="EMBL" id="GFZ33189.1"/>
    </source>
</evidence>
<keyword evidence="3" id="KW-1185">Reference proteome</keyword>
<dbReference type="PANTHER" id="PTHR39209">
    <property type="match status" value="1"/>
</dbReference>
<dbReference type="SUPFAM" id="SSF56037">
    <property type="entry name" value="PheT/TilS domain"/>
    <property type="match status" value="1"/>
</dbReference>
<accession>A0ABQ1EEK9</accession>
<dbReference type="PANTHER" id="PTHR39209:SF2">
    <property type="entry name" value="CYTOPLASMIC PROTEIN"/>
    <property type="match status" value="1"/>
</dbReference>
<evidence type="ECO:0000259" key="1">
    <source>
        <dbReference type="SMART" id="SM00873"/>
    </source>
</evidence>
<feature type="domain" description="B3/B4 tRNA-binding" evidence="1">
    <location>
        <begin position="62"/>
        <end position="210"/>
    </location>
</feature>
<dbReference type="SMART" id="SM00873">
    <property type="entry name" value="B3_4"/>
    <property type="match status" value="1"/>
</dbReference>
<comment type="caution">
    <text evidence="2">The sequence shown here is derived from an EMBL/GenBank/DDBJ whole genome shotgun (WGS) entry which is preliminary data.</text>
</comment>
<name>A0ABQ1EEK9_9CLOT</name>
<dbReference type="InterPro" id="IPR020825">
    <property type="entry name" value="Phe-tRNA_synthase-like_B3/B4"/>
</dbReference>
<dbReference type="Pfam" id="PF03483">
    <property type="entry name" value="B3_4"/>
    <property type="match status" value="1"/>
</dbReference>
<sequence length="220" mass="24694">MVEVIISEELKKICPEITLGCIQAYVEVESSSDSLWEEINGYCEILKKEIHIEDLASLTNIKEGREVYKKLGKVPSKYRLSSEALVRRVLQQKGIYKVNNIVEINNLISIKSKCPVGSYNIRNLHSPISLTIGKEGEQYKGIGKENINIANLPILADSLGSFGSPTSDSERAMITNNVSEILMCIFSFSGKNDVEEYLEYGKQLLEKYAKGKDIEIKIIK</sequence>
<proteinExistence type="predicted"/>
<dbReference type="RefSeq" id="WP_206871430.1">
    <property type="nucleotide sequence ID" value="NZ_BMBA01000004.1"/>
</dbReference>
<evidence type="ECO:0000313" key="3">
    <source>
        <dbReference type="Proteomes" id="UP000663802"/>
    </source>
</evidence>
<gene>
    <name evidence="2" type="ORF">CSC2_37150</name>
</gene>
<dbReference type="EMBL" id="BMBA01000004">
    <property type="protein sequence ID" value="GFZ33189.1"/>
    <property type="molecule type" value="Genomic_DNA"/>
</dbReference>
<reference evidence="2 3" key="1">
    <citation type="journal article" date="2021" name="Int. J. Syst. Evol. Microbiol.">
        <title>Clostridium zeae sp. nov., isolated from corn silage.</title>
        <authorList>
            <person name="Kobayashi H."/>
            <person name="Tanizawa Y."/>
            <person name="Yagura M."/>
            <person name="Sakamoto M."/>
            <person name="Ohkuma M."/>
            <person name="Tohno M."/>
        </authorList>
    </citation>
    <scope>NUCLEOTIDE SEQUENCE [LARGE SCALE GENOMIC DNA]</scope>
    <source>
        <strain evidence="2 3">CSC2</strain>
    </source>
</reference>
<protein>
    <submittedName>
        <fullName evidence="2">tRNA-binding protein</fullName>
    </submittedName>
</protein>